<evidence type="ECO:0000256" key="1">
    <source>
        <dbReference type="ARBA" id="ARBA00005791"/>
    </source>
</evidence>
<accession>A0A7W9WUY5</accession>
<dbReference type="PROSITE" id="PS51352">
    <property type="entry name" value="THIOREDOXIN_2"/>
    <property type="match status" value="1"/>
</dbReference>
<dbReference type="PANTHER" id="PTHR13887:SF55">
    <property type="entry name" value="SLR0313 PROTEIN"/>
    <property type="match status" value="1"/>
</dbReference>
<sequence>MSHLYPPVGASDHIQGPADVPVTLVEYGDFECPYCGSMYGVIKAAQRAMGAQLRFVFRHFPLTDLHVHALHAAEFSEAAATVGKFWEAHDILYENQAALSDRELMQYAAQLDLHTRDLATAFEGRYDEHIQKDFDGGLRSGVNGTPTLFINGHRYDGDRDLESLVKALRAATRSA</sequence>
<feature type="domain" description="Thioredoxin" evidence="2">
    <location>
        <begin position="1"/>
        <end position="173"/>
    </location>
</feature>
<dbReference type="RefSeq" id="WP_183726379.1">
    <property type="nucleotide sequence ID" value="NZ_JACHBW010000012.1"/>
</dbReference>
<dbReference type="AlphaFoldDB" id="A0A7W9WUY5"/>
<gene>
    <name evidence="3" type="ORF">F4827_004122</name>
</gene>
<evidence type="ECO:0000259" key="2">
    <source>
        <dbReference type="PROSITE" id="PS51352"/>
    </source>
</evidence>
<keyword evidence="3" id="KW-0413">Isomerase</keyword>
<dbReference type="Pfam" id="PF13462">
    <property type="entry name" value="Thioredoxin_4"/>
    <property type="match status" value="1"/>
</dbReference>
<proteinExistence type="inferred from homology"/>
<evidence type="ECO:0000313" key="4">
    <source>
        <dbReference type="Proteomes" id="UP000571554"/>
    </source>
</evidence>
<dbReference type="Gene3D" id="3.40.30.10">
    <property type="entry name" value="Glutaredoxin"/>
    <property type="match status" value="1"/>
</dbReference>
<protein>
    <submittedName>
        <fullName evidence="3">Protein-disulfide isomerase</fullName>
    </submittedName>
</protein>
<evidence type="ECO:0000313" key="3">
    <source>
        <dbReference type="EMBL" id="MBB6104263.1"/>
    </source>
</evidence>
<dbReference type="GO" id="GO:0016853">
    <property type="term" value="F:isomerase activity"/>
    <property type="evidence" value="ECO:0007669"/>
    <property type="project" value="UniProtKB-KW"/>
</dbReference>
<dbReference type="PANTHER" id="PTHR13887">
    <property type="entry name" value="GLUTATHIONE S-TRANSFERASE KAPPA"/>
    <property type="match status" value="1"/>
</dbReference>
<dbReference type="Proteomes" id="UP000571554">
    <property type="component" value="Unassembled WGS sequence"/>
</dbReference>
<comment type="similarity">
    <text evidence="1">Belongs to the thioredoxin family. DsbA subfamily.</text>
</comment>
<name>A0A7W9WUY5_9BURK</name>
<organism evidence="3 4">
    <name type="scientific">Paraburkholderia bannensis</name>
    <dbReference type="NCBI Taxonomy" id="765414"/>
    <lineage>
        <taxon>Bacteria</taxon>
        <taxon>Pseudomonadati</taxon>
        <taxon>Pseudomonadota</taxon>
        <taxon>Betaproteobacteria</taxon>
        <taxon>Burkholderiales</taxon>
        <taxon>Burkholderiaceae</taxon>
        <taxon>Paraburkholderia</taxon>
    </lineage>
</organism>
<dbReference type="InterPro" id="IPR012336">
    <property type="entry name" value="Thioredoxin-like_fold"/>
</dbReference>
<dbReference type="EMBL" id="JACHBW010000012">
    <property type="protein sequence ID" value="MBB6104263.1"/>
    <property type="molecule type" value="Genomic_DNA"/>
</dbReference>
<dbReference type="InterPro" id="IPR013766">
    <property type="entry name" value="Thioredoxin_domain"/>
</dbReference>
<dbReference type="SUPFAM" id="SSF52833">
    <property type="entry name" value="Thioredoxin-like"/>
    <property type="match status" value="1"/>
</dbReference>
<comment type="caution">
    <text evidence="3">The sequence shown here is derived from an EMBL/GenBank/DDBJ whole genome shotgun (WGS) entry which is preliminary data.</text>
</comment>
<reference evidence="3 4" key="1">
    <citation type="submission" date="2020-08" db="EMBL/GenBank/DDBJ databases">
        <title>Above-ground endophytic microbial communities from plants in different locations in the United States.</title>
        <authorList>
            <person name="Frank C."/>
        </authorList>
    </citation>
    <scope>NUCLEOTIDE SEQUENCE [LARGE SCALE GENOMIC DNA]</scope>
    <source>
        <strain evidence="3 4">WP4_2_2</strain>
    </source>
</reference>
<dbReference type="InterPro" id="IPR036249">
    <property type="entry name" value="Thioredoxin-like_sf"/>
</dbReference>
<keyword evidence="4" id="KW-1185">Reference proteome</keyword>